<comment type="caution">
    <text evidence="1">The sequence shown here is derived from an EMBL/GenBank/DDBJ whole genome shotgun (WGS) entry which is preliminary data.</text>
</comment>
<proteinExistence type="predicted"/>
<dbReference type="RefSeq" id="WP_247347602.1">
    <property type="nucleotide sequence ID" value="NZ_CP095551.1"/>
</dbReference>
<keyword evidence="2" id="KW-1185">Reference proteome</keyword>
<sequence length="153" mass="17881">MAKNDIYTSKSELIDRTMLLVGNYFVKEAQDLCNEKSGNGNLEIIFAMKRYPRLNHSYSVKPEIRNGSLYISRPTKEYNEKLLRLNNEIVYSIVSNYISSRAIVQGTITFIFEKGKIIDCKFSSSFIYRDLERFGKEAFDLEIDFPEEEEYLV</sequence>
<dbReference type="EMBL" id="JBHUIK010000007">
    <property type="protein sequence ID" value="MFD2216462.1"/>
    <property type="molecule type" value="Genomic_DNA"/>
</dbReference>
<evidence type="ECO:0000313" key="1">
    <source>
        <dbReference type="EMBL" id="MFD2216462.1"/>
    </source>
</evidence>
<evidence type="ECO:0000313" key="2">
    <source>
        <dbReference type="Proteomes" id="UP001597318"/>
    </source>
</evidence>
<reference evidence="2" key="1">
    <citation type="journal article" date="2019" name="Int. J. Syst. Evol. Microbiol.">
        <title>The Global Catalogue of Microorganisms (GCM) 10K type strain sequencing project: providing services to taxonomists for standard genome sequencing and annotation.</title>
        <authorList>
            <consortium name="The Broad Institute Genomics Platform"/>
            <consortium name="The Broad Institute Genome Sequencing Center for Infectious Disease"/>
            <person name="Wu L."/>
            <person name="Ma J."/>
        </authorList>
    </citation>
    <scope>NUCLEOTIDE SEQUENCE [LARGE SCALE GENOMIC DNA]</scope>
    <source>
        <strain evidence="2">CGMCC 1.15474</strain>
    </source>
</reference>
<accession>A0ABW5C2T7</accession>
<protein>
    <submittedName>
        <fullName evidence="1">Uncharacterized protein</fullName>
    </submittedName>
</protein>
<organism evidence="1 2">
    <name type="scientific">Metabacillus endolithicus</name>
    <dbReference type="NCBI Taxonomy" id="1535204"/>
    <lineage>
        <taxon>Bacteria</taxon>
        <taxon>Bacillati</taxon>
        <taxon>Bacillota</taxon>
        <taxon>Bacilli</taxon>
        <taxon>Bacillales</taxon>
        <taxon>Bacillaceae</taxon>
        <taxon>Metabacillus</taxon>
    </lineage>
</organism>
<dbReference type="Proteomes" id="UP001597318">
    <property type="component" value="Unassembled WGS sequence"/>
</dbReference>
<gene>
    <name evidence="1" type="ORF">ACFSKK_22560</name>
</gene>
<name>A0ABW5C2T7_9BACI</name>